<reference evidence="5 6" key="1">
    <citation type="journal article" date="2015" name="Nature">
        <title>rRNA introns, odd ribosomes, and small enigmatic genomes across a large radiation of phyla.</title>
        <authorList>
            <person name="Brown C.T."/>
            <person name="Hug L.A."/>
            <person name="Thomas B.C."/>
            <person name="Sharon I."/>
            <person name="Castelle C.J."/>
            <person name="Singh A."/>
            <person name="Wilkins M.J."/>
            <person name="Williams K.H."/>
            <person name="Banfield J.F."/>
        </authorList>
    </citation>
    <scope>NUCLEOTIDE SEQUENCE [LARGE SCALE GENOMIC DNA]</scope>
</reference>
<feature type="binding site" evidence="1">
    <location>
        <begin position="213"/>
        <end position="219"/>
    </location>
    <ligand>
        <name>ATP</name>
        <dbReference type="ChEBI" id="CHEBI:30616"/>
    </ligand>
</feature>
<evidence type="ECO:0000256" key="1">
    <source>
        <dbReference type="PIRSR" id="PIRSR038925-1"/>
    </source>
</evidence>
<name>A0A0G0AYD1_9BACT</name>
<gene>
    <name evidence="5" type="ORF">UR56_C0007G0042</name>
</gene>
<feature type="binding site" evidence="1">
    <location>
        <position position="76"/>
    </location>
    <ligand>
        <name>ATP</name>
        <dbReference type="ChEBI" id="CHEBI:30616"/>
    </ligand>
</feature>
<feature type="binding site" evidence="3">
    <location>
        <begin position="212"/>
        <end position="219"/>
    </location>
    <ligand>
        <name>ATP</name>
        <dbReference type="ChEBI" id="CHEBI:30616"/>
    </ligand>
</feature>
<protein>
    <submittedName>
        <fullName evidence="5">Filamentation induced by cAMP protein Fic</fullName>
    </submittedName>
</protein>
<dbReference type="InterPro" id="IPR003812">
    <property type="entry name" value="Fido"/>
</dbReference>
<evidence type="ECO:0000313" key="5">
    <source>
        <dbReference type="EMBL" id="KKP62059.1"/>
    </source>
</evidence>
<dbReference type="InterPro" id="IPR036597">
    <property type="entry name" value="Fido-like_dom_sf"/>
</dbReference>
<dbReference type="Proteomes" id="UP000034004">
    <property type="component" value="Unassembled WGS sequence"/>
</dbReference>
<feature type="active site" evidence="2">
    <location>
        <position position="208"/>
    </location>
</feature>
<dbReference type="PIRSF" id="PIRSF038925">
    <property type="entry name" value="AMP-prot_trans"/>
    <property type="match status" value="1"/>
</dbReference>
<evidence type="ECO:0000313" key="6">
    <source>
        <dbReference type="Proteomes" id="UP000034004"/>
    </source>
</evidence>
<feature type="binding site" evidence="1">
    <location>
        <position position="208"/>
    </location>
    <ligand>
        <name>ATP</name>
        <dbReference type="ChEBI" id="CHEBI:30616"/>
    </ligand>
</feature>
<dbReference type="AlphaFoldDB" id="A0A0G0AYD1"/>
<feature type="binding site" evidence="1">
    <location>
        <position position="250"/>
    </location>
    <ligand>
        <name>ATP</name>
        <dbReference type="ChEBI" id="CHEBI:30616"/>
    </ligand>
</feature>
<dbReference type="InterPro" id="IPR025758">
    <property type="entry name" value="Fic/DOC_N"/>
</dbReference>
<dbReference type="PROSITE" id="PS51459">
    <property type="entry name" value="FIDO"/>
    <property type="match status" value="1"/>
</dbReference>
<dbReference type="GO" id="GO:0005524">
    <property type="term" value="F:ATP binding"/>
    <property type="evidence" value="ECO:0007669"/>
    <property type="project" value="UniProtKB-KW"/>
</dbReference>
<sequence>MKIGHIVQQPAGYKAFVPDKFPPGQLISLNSKTQQLHAKANLMLGKLDGITQLLPDLDFFIFMYIRKEAARSSEIEGTKATIIDVIKSEAKIENKFPQDVDRILHYISAMEYGLKRLETFPLSLRFIREIHKVLLEETIDAPGKTPGDFRISQNWIGGGSPNTAKFVPPPPHEMVQSLGDFEKFLYVEDEYSPLIKAALAHAQFETIHPFLDGNGRTGRLLTTFYLCKLGVLERPVLYLSEYFLNNQQSYYDSLNNYHSENGDISIWLDFFLDGVAIIANEAIETSKKINELSKRDVRKIHMLGRRTKTALTVLENLYKLPIINIKKVEEWTGLSRPQANELVKKLVEINILEQRDKNVEYGREFWYKDYINQFISKKEQNRF</sequence>
<dbReference type="InterPro" id="IPR040198">
    <property type="entry name" value="Fido_containing"/>
</dbReference>
<organism evidence="5 6">
    <name type="scientific">Candidatus Roizmanbacteria bacterium GW2011_GWC2_34_23</name>
    <dbReference type="NCBI Taxonomy" id="1618484"/>
    <lineage>
        <taxon>Bacteria</taxon>
        <taxon>Candidatus Roizmaniibacteriota</taxon>
    </lineage>
</organism>
<feature type="domain" description="Fido" evidence="4">
    <location>
        <begin position="122"/>
        <end position="273"/>
    </location>
</feature>
<dbReference type="InterPro" id="IPR026287">
    <property type="entry name" value="SoFic-like"/>
</dbReference>
<keyword evidence="1" id="KW-0067">ATP-binding</keyword>
<dbReference type="STRING" id="1618484.UR56_C0007G0042"/>
<evidence type="ECO:0000256" key="2">
    <source>
        <dbReference type="PIRSR" id="PIRSR640198-1"/>
    </source>
</evidence>
<accession>A0A0G0AYD1</accession>
<dbReference type="Pfam" id="PF02661">
    <property type="entry name" value="Fic"/>
    <property type="match status" value="1"/>
</dbReference>
<dbReference type="PANTHER" id="PTHR13504:SF38">
    <property type="entry name" value="FIDO DOMAIN-CONTAINING PROTEIN"/>
    <property type="match status" value="1"/>
</dbReference>
<dbReference type="Pfam" id="PF13784">
    <property type="entry name" value="Fic_N"/>
    <property type="match status" value="1"/>
</dbReference>
<evidence type="ECO:0000256" key="3">
    <source>
        <dbReference type="PIRSR" id="PIRSR640198-2"/>
    </source>
</evidence>
<dbReference type="Gene3D" id="1.10.3290.10">
    <property type="entry name" value="Fido-like domain"/>
    <property type="match status" value="1"/>
</dbReference>
<keyword evidence="1" id="KW-0547">Nucleotide-binding</keyword>
<evidence type="ECO:0000259" key="4">
    <source>
        <dbReference type="PROSITE" id="PS51459"/>
    </source>
</evidence>
<dbReference type="EMBL" id="LBPR01000007">
    <property type="protein sequence ID" value="KKP62059.1"/>
    <property type="molecule type" value="Genomic_DNA"/>
</dbReference>
<comment type="caution">
    <text evidence="5">The sequence shown here is derived from an EMBL/GenBank/DDBJ whole genome shotgun (WGS) entry which is preliminary data.</text>
</comment>
<dbReference type="SUPFAM" id="SSF140931">
    <property type="entry name" value="Fic-like"/>
    <property type="match status" value="1"/>
</dbReference>
<feature type="binding site" evidence="3">
    <location>
        <begin position="250"/>
        <end position="251"/>
    </location>
    <ligand>
        <name>ATP</name>
        <dbReference type="ChEBI" id="CHEBI:30616"/>
    </ligand>
</feature>
<dbReference type="PANTHER" id="PTHR13504">
    <property type="entry name" value="FIDO DOMAIN-CONTAINING PROTEIN DDB_G0283145"/>
    <property type="match status" value="1"/>
</dbReference>
<dbReference type="PATRIC" id="fig|1618484.3.peg.337"/>
<proteinExistence type="predicted"/>